<name>A0ABM8B486_9BACT</name>
<accession>A0ABM8B486</accession>
<evidence type="ECO:0000256" key="13">
    <source>
        <dbReference type="ARBA" id="ARBA00033470"/>
    </source>
</evidence>
<comment type="catalytic activity">
    <reaction evidence="14">
        <text>pyruvate + ATP + H2O = phosphoenolpyruvate + AMP + phosphate + 2 H(+)</text>
        <dbReference type="Rhea" id="RHEA:11364"/>
        <dbReference type="ChEBI" id="CHEBI:15361"/>
        <dbReference type="ChEBI" id="CHEBI:15377"/>
        <dbReference type="ChEBI" id="CHEBI:15378"/>
        <dbReference type="ChEBI" id="CHEBI:30616"/>
        <dbReference type="ChEBI" id="CHEBI:43474"/>
        <dbReference type="ChEBI" id="CHEBI:58702"/>
        <dbReference type="ChEBI" id="CHEBI:456215"/>
        <dbReference type="EC" id="2.7.9.2"/>
    </reaction>
</comment>
<evidence type="ECO:0000256" key="6">
    <source>
        <dbReference type="ARBA" id="ARBA00021623"/>
    </source>
</evidence>
<comment type="similarity">
    <text evidence="4">Belongs to the PEP-utilizing enzyme family.</text>
</comment>
<evidence type="ECO:0000256" key="10">
    <source>
        <dbReference type="ARBA" id="ARBA00022777"/>
    </source>
</evidence>
<sequence>MGFLDWLPWRARKKTPEELSEIRRVFAARYDHFRLLIQANTRAHELIGELEEALRGFTPYGMEYVNTLCTRISTSIFQMVRHLGELDHKGHDELMIAMQSINERIMTALAPEEHVMSGELVFDLSEIGRDHADLCGPKMAMLGEAGSSLGLNIPAGFVVTVAAYRRFVEAGGLRPEVARLIQATDGNDREALFRTSSDIMQLVMETRLPDDLAETILAAYDRLSERLGELPDLAVRSSALGEDVEGSSYAGQYRSVLNVDRGALLDSYKEVLASKFSRQAMAYRMNRGIRDEDVAMSVGCMTMVHAMSGGVAYSRNPVNVRDDSVSIHSVWGLPKPVVDGTAETDVFLVNRDSLVVNDRIVAEKPDMFVCSPKEGVCRESLLEEQRCEPSLTDEQAATIAREAVRIEEQFGTPQDIEWAMTPDGVFHLLQCRPLMQIESAKIAHPSAADLPKPVLSGGRTASPGVGVGPAYSVRKDVDALSFPDGGVLILKHALPSRAALLDRCSALISEQGGMAGHLANVAREFGVPALFGVKGVVGNFENGHILTVDADGHAVYDGAVEPLLVEKPRERIMRGSPVQGALRKAARHIVRLNLTNPESPEFKPENCKTLHDIMRYCHEKGVAGMFEFGTDNDFIEAASRQLICDVPKQFWVLNLDDGFLPEGENRSDQCILLKHVDSYPMHALWEGMQAVQWEGPPPVHTKGLMSVMFEATMNPDLNPSSGTRYTQKNYFMISKNYCSLQSRFGFHFCGVESLVSDRTSENYASFQFKGGAANVERRILRARFVGDLLEELEFRVRVRQDNMFARAEGLPRKAMGRRLKILGYLITHTRQLDMIMTNKAEVARRKARFLKDFAMFD</sequence>
<evidence type="ECO:0000256" key="5">
    <source>
        <dbReference type="ARBA" id="ARBA00011996"/>
    </source>
</evidence>
<proteinExistence type="inferred from homology"/>
<dbReference type="Gene3D" id="3.30.470.20">
    <property type="entry name" value="ATP-grasp fold, B domain"/>
    <property type="match status" value="1"/>
</dbReference>
<comment type="pathway">
    <text evidence="3">Carbohydrate biosynthesis; gluconeogenesis.</text>
</comment>
<evidence type="ECO:0000256" key="12">
    <source>
        <dbReference type="ARBA" id="ARBA00022842"/>
    </source>
</evidence>
<evidence type="ECO:0000256" key="2">
    <source>
        <dbReference type="ARBA" id="ARBA00002988"/>
    </source>
</evidence>
<protein>
    <recommendedName>
        <fullName evidence="6">Phosphoenolpyruvate synthase</fullName>
        <ecNumber evidence="5">2.7.9.2</ecNumber>
    </recommendedName>
    <alternativeName>
        <fullName evidence="13">Pyruvate, water dikinase</fullName>
    </alternativeName>
</protein>
<dbReference type="EC" id="2.7.9.2" evidence="5"/>
<dbReference type="RefSeq" id="WP_281761141.1">
    <property type="nucleotide sequence ID" value="NZ_AP026709.1"/>
</dbReference>
<keyword evidence="18" id="KW-1185">Reference proteome</keyword>
<dbReference type="PANTHER" id="PTHR43030">
    <property type="entry name" value="PHOSPHOENOLPYRUVATE SYNTHASE"/>
    <property type="match status" value="1"/>
</dbReference>
<evidence type="ECO:0000256" key="3">
    <source>
        <dbReference type="ARBA" id="ARBA00004742"/>
    </source>
</evidence>
<reference evidence="17 18" key="1">
    <citation type="submission" date="2022-08" db="EMBL/GenBank/DDBJ databases">
        <title>Genome Sequence of the sulphate-reducing bacterium, Pseudodesulfovibrio sp. SYK.</title>
        <authorList>
            <person name="Kondo R."/>
            <person name="Kataoka T."/>
        </authorList>
    </citation>
    <scope>NUCLEOTIDE SEQUENCE [LARGE SCALE GENOMIC DNA]</scope>
    <source>
        <strain evidence="17 18">SYK</strain>
    </source>
</reference>
<dbReference type="PANTHER" id="PTHR43030:SF1">
    <property type="entry name" value="PHOSPHOENOLPYRUVATE SYNTHASE"/>
    <property type="match status" value="1"/>
</dbReference>
<dbReference type="InterPro" id="IPR013815">
    <property type="entry name" value="ATP_grasp_subdomain_1"/>
</dbReference>
<dbReference type="InterPro" id="IPR008279">
    <property type="entry name" value="PEP-util_enz_mobile_dom"/>
</dbReference>
<organism evidence="17 18">
    <name type="scientific">Pseudodesulfovibrio nedwellii</name>
    <dbReference type="NCBI Taxonomy" id="2973072"/>
    <lineage>
        <taxon>Bacteria</taxon>
        <taxon>Pseudomonadati</taxon>
        <taxon>Thermodesulfobacteriota</taxon>
        <taxon>Desulfovibrionia</taxon>
        <taxon>Desulfovibrionales</taxon>
        <taxon>Desulfovibrionaceae</taxon>
    </lineage>
</organism>
<gene>
    <name evidence="17" type="ORF">SYK_30070</name>
</gene>
<dbReference type="InterPro" id="IPR006319">
    <property type="entry name" value="PEP_synth"/>
</dbReference>
<dbReference type="Gene3D" id="3.50.30.10">
    <property type="entry name" value="Phosphohistidine domain"/>
    <property type="match status" value="1"/>
</dbReference>
<dbReference type="EMBL" id="AP026709">
    <property type="protein sequence ID" value="BDQ38647.1"/>
    <property type="molecule type" value="Genomic_DNA"/>
</dbReference>
<evidence type="ECO:0000256" key="7">
    <source>
        <dbReference type="ARBA" id="ARBA00022679"/>
    </source>
</evidence>
<keyword evidence="8" id="KW-0479">Metal-binding</keyword>
<keyword evidence="12" id="KW-0460">Magnesium</keyword>
<evidence type="ECO:0000313" key="18">
    <source>
        <dbReference type="Proteomes" id="UP001317742"/>
    </source>
</evidence>
<dbReference type="InterPro" id="IPR036637">
    <property type="entry name" value="Phosphohistidine_dom_sf"/>
</dbReference>
<dbReference type="SUPFAM" id="SSF52009">
    <property type="entry name" value="Phosphohistidine domain"/>
    <property type="match status" value="1"/>
</dbReference>
<evidence type="ECO:0000256" key="4">
    <source>
        <dbReference type="ARBA" id="ARBA00007837"/>
    </source>
</evidence>
<evidence type="ECO:0000256" key="1">
    <source>
        <dbReference type="ARBA" id="ARBA00001946"/>
    </source>
</evidence>
<dbReference type="SUPFAM" id="SSF56059">
    <property type="entry name" value="Glutathione synthetase ATP-binding domain-like"/>
    <property type="match status" value="1"/>
</dbReference>
<evidence type="ECO:0000256" key="8">
    <source>
        <dbReference type="ARBA" id="ARBA00022723"/>
    </source>
</evidence>
<evidence type="ECO:0000259" key="15">
    <source>
        <dbReference type="Pfam" id="PF00391"/>
    </source>
</evidence>
<keyword evidence="7" id="KW-0808">Transferase</keyword>
<dbReference type="InterPro" id="IPR002192">
    <property type="entry name" value="PPDK_AMP/ATP-bd"/>
</dbReference>
<comment type="cofactor">
    <cofactor evidence="1">
        <name>Mg(2+)</name>
        <dbReference type="ChEBI" id="CHEBI:18420"/>
    </cofactor>
</comment>
<keyword evidence="11" id="KW-0067">ATP-binding</keyword>
<dbReference type="Pfam" id="PF01326">
    <property type="entry name" value="PPDK_N"/>
    <property type="match status" value="1"/>
</dbReference>
<evidence type="ECO:0000256" key="14">
    <source>
        <dbReference type="ARBA" id="ARBA00047700"/>
    </source>
</evidence>
<dbReference type="Gene3D" id="3.30.1490.20">
    <property type="entry name" value="ATP-grasp fold, A domain"/>
    <property type="match status" value="1"/>
</dbReference>
<evidence type="ECO:0000313" key="17">
    <source>
        <dbReference type="EMBL" id="BDQ38647.1"/>
    </source>
</evidence>
<feature type="domain" description="PEP-utilising enzyme mobile" evidence="15">
    <location>
        <begin position="482"/>
        <end position="551"/>
    </location>
</feature>
<dbReference type="Proteomes" id="UP001317742">
    <property type="component" value="Chromosome"/>
</dbReference>
<evidence type="ECO:0000256" key="11">
    <source>
        <dbReference type="ARBA" id="ARBA00022840"/>
    </source>
</evidence>
<feature type="domain" description="Pyruvate phosphate dikinase AMP/ATP-binding" evidence="16">
    <location>
        <begin position="133"/>
        <end position="441"/>
    </location>
</feature>
<evidence type="ECO:0000256" key="9">
    <source>
        <dbReference type="ARBA" id="ARBA00022741"/>
    </source>
</evidence>
<keyword evidence="9" id="KW-0547">Nucleotide-binding</keyword>
<keyword evidence="10" id="KW-0418">Kinase</keyword>
<dbReference type="Pfam" id="PF00391">
    <property type="entry name" value="PEP-utilizers"/>
    <property type="match status" value="1"/>
</dbReference>
<comment type="function">
    <text evidence="2">Catalyzes the phosphorylation of pyruvate to phosphoenolpyruvate.</text>
</comment>
<evidence type="ECO:0000259" key="16">
    <source>
        <dbReference type="Pfam" id="PF01326"/>
    </source>
</evidence>